<evidence type="ECO:0000313" key="2">
    <source>
        <dbReference type="Proteomes" id="UP000054107"/>
    </source>
</evidence>
<dbReference type="Proteomes" id="UP000054107">
    <property type="component" value="Unassembled WGS sequence"/>
</dbReference>
<sequence>MAIPSDAACTMPEAVVKIKISDPSSCFVRQYPLPVNADAEIKVQLEQWLKDGIVERTKPDSTFHSPLLAVPKRDPLTGKTTKLRICCDLRRINAAISDKDCHENYAVPKIDEIFKRVAGHANIVHVLDLKQAYLRTRCHLNQDVA</sequence>
<protein>
    <recommendedName>
        <fullName evidence="3">Reverse transcriptase domain-containing protein</fullName>
    </recommendedName>
</protein>
<organism evidence="1 2">
    <name type="scientific">Parasitella parasitica</name>
    <dbReference type="NCBI Taxonomy" id="35722"/>
    <lineage>
        <taxon>Eukaryota</taxon>
        <taxon>Fungi</taxon>
        <taxon>Fungi incertae sedis</taxon>
        <taxon>Mucoromycota</taxon>
        <taxon>Mucoromycotina</taxon>
        <taxon>Mucoromycetes</taxon>
        <taxon>Mucorales</taxon>
        <taxon>Mucorineae</taxon>
        <taxon>Mucoraceae</taxon>
        <taxon>Parasitella</taxon>
    </lineage>
</organism>
<reference evidence="1 2" key="1">
    <citation type="submission" date="2014-09" db="EMBL/GenBank/DDBJ databases">
        <authorList>
            <person name="Ellenberger Sabrina"/>
        </authorList>
    </citation>
    <scope>NUCLEOTIDE SEQUENCE [LARGE SCALE GENOMIC DNA]</scope>
    <source>
        <strain evidence="1 2">CBS 412.66</strain>
    </source>
</reference>
<name>A0A0B7N2P5_9FUNG</name>
<dbReference type="AlphaFoldDB" id="A0A0B7N2P5"/>
<keyword evidence="2" id="KW-1185">Reference proteome</keyword>
<dbReference type="InterPro" id="IPR043502">
    <property type="entry name" value="DNA/RNA_pol_sf"/>
</dbReference>
<dbReference type="OrthoDB" id="2273002at2759"/>
<proteinExistence type="predicted"/>
<gene>
    <name evidence="1" type="primary">PARPA_03327.1 scaffold 7241</name>
</gene>
<dbReference type="PANTHER" id="PTHR37984:SF5">
    <property type="entry name" value="PROTEIN NYNRIN-LIKE"/>
    <property type="match status" value="1"/>
</dbReference>
<evidence type="ECO:0000313" key="1">
    <source>
        <dbReference type="EMBL" id="CEP09775.1"/>
    </source>
</evidence>
<dbReference type="EMBL" id="LN722188">
    <property type="protein sequence ID" value="CEP09775.1"/>
    <property type="molecule type" value="Genomic_DNA"/>
</dbReference>
<dbReference type="InterPro" id="IPR050951">
    <property type="entry name" value="Retrovirus_Pol_polyprotein"/>
</dbReference>
<dbReference type="STRING" id="35722.A0A0B7N2P5"/>
<evidence type="ECO:0008006" key="3">
    <source>
        <dbReference type="Google" id="ProtNLM"/>
    </source>
</evidence>
<dbReference type="PANTHER" id="PTHR37984">
    <property type="entry name" value="PROTEIN CBG26694"/>
    <property type="match status" value="1"/>
</dbReference>
<dbReference type="Gene3D" id="3.10.10.10">
    <property type="entry name" value="HIV Type 1 Reverse Transcriptase, subunit A, domain 1"/>
    <property type="match status" value="1"/>
</dbReference>
<dbReference type="SUPFAM" id="SSF56672">
    <property type="entry name" value="DNA/RNA polymerases"/>
    <property type="match status" value="1"/>
</dbReference>
<accession>A0A0B7N2P5</accession>